<keyword evidence="3 8" id="KW-0812">Transmembrane</keyword>
<dbReference type="Gene3D" id="3.80.10.10">
    <property type="entry name" value="Ribonuclease Inhibitor"/>
    <property type="match status" value="1"/>
</dbReference>
<evidence type="ECO:0000256" key="7">
    <source>
        <dbReference type="SAM" id="MobiDB-lite"/>
    </source>
</evidence>
<feature type="transmembrane region" description="Helical" evidence="8">
    <location>
        <begin position="528"/>
        <end position="551"/>
    </location>
</feature>
<dbReference type="FunFam" id="3.30.200.20:FF:000394">
    <property type="entry name" value="Leucine-rich repeat receptor-like protein kinase"/>
    <property type="match status" value="1"/>
</dbReference>
<name>A0A8T0GZQ4_CERPU</name>
<dbReference type="Proteomes" id="UP000822688">
    <property type="component" value="Chromosome 8"/>
</dbReference>
<dbReference type="EMBL" id="CM026429">
    <property type="protein sequence ID" value="KAG0565321.1"/>
    <property type="molecule type" value="Genomic_DNA"/>
</dbReference>
<dbReference type="InterPro" id="IPR008271">
    <property type="entry name" value="Ser/Thr_kinase_AS"/>
</dbReference>
<reference evidence="11" key="1">
    <citation type="submission" date="2020-06" db="EMBL/GenBank/DDBJ databases">
        <title>WGS assembly of Ceratodon purpureus strain R40.</title>
        <authorList>
            <person name="Carey S.B."/>
            <person name="Jenkins J."/>
            <person name="Shu S."/>
            <person name="Lovell J.T."/>
            <person name="Sreedasyam A."/>
            <person name="Maumus F."/>
            <person name="Tiley G.P."/>
            <person name="Fernandez-Pozo N."/>
            <person name="Barry K."/>
            <person name="Chen C."/>
            <person name="Wang M."/>
            <person name="Lipzen A."/>
            <person name="Daum C."/>
            <person name="Saski C.A."/>
            <person name="Payton A.C."/>
            <person name="Mcbreen J.C."/>
            <person name="Conrad R.E."/>
            <person name="Kollar L.M."/>
            <person name="Olsson S."/>
            <person name="Huttunen S."/>
            <person name="Landis J.B."/>
            <person name="Wickett N.J."/>
            <person name="Johnson M.G."/>
            <person name="Rensing S.A."/>
            <person name="Grimwood J."/>
            <person name="Schmutz J."/>
            <person name="Mcdaniel S.F."/>
        </authorList>
    </citation>
    <scope>NUCLEOTIDE SEQUENCE</scope>
    <source>
        <strain evidence="11">R40</strain>
    </source>
</reference>
<dbReference type="InterPro" id="IPR001611">
    <property type="entry name" value="Leu-rich_rpt"/>
</dbReference>
<dbReference type="SMART" id="SM00220">
    <property type="entry name" value="S_TKc"/>
    <property type="match status" value="1"/>
</dbReference>
<dbReference type="InterPro" id="IPR011009">
    <property type="entry name" value="Kinase-like_dom_sf"/>
</dbReference>
<dbReference type="AlphaFoldDB" id="A0A8T0GZQ4"/>
<feature type="region of interest" description="Disordered" evidence="7">
    <location>
        <begin position="894"/>
        <end position="917"/>
    </location>
</feature>
<dbReference type="InterPro" id="IPR032675">
    <property type="entry name" value="LRR_dom_sf"/>
</dbReference>
<evidence type="ECO:0000313" key="12">
    <source>
        <dbReference type="Proteomes" id="UP000822688"/>
    </source>
</evidence>
<evidence type="ECO:0000256" key="1">
    <source>
        <dbReference type="ARBA" id="ARBA00004167"/>
    </source>
</evidence>
<comment type="caution">
    <text evidence="11">The sequence shown here is derived from an EMBL/GenBank/DDBJ whole genome shotgun (WGS) entry which is preliminary data.</text>
</comment>
<dbReference type="Pfam" id="PF12819">
    <property type="entry name" value="Malectin_like"/>
    <property type="match status" value="1"/>
</dbReference>
<keyword evidence="12" id="KW-1185">Reference proteome</keyword>
<proteinExistence type="predicted"/>
<dbReference type="GO" id="GO:0005524">
    <property type="term" value="F:ATP binding"/>
    <property type="evidence" value="ECO:0007669"/>
    <property type="project" value="InterPro"/>
</dbReference>
<dbReference type="GO" id="GO:0016020">
    <property type="term" value="C:membrane"/>
    <property type="evidence" value="ECO:0007669"/>
    <property type="project" value="UniProtKB-SubCell"/>
</dbReference>
<evidence type="ECO:0000256" key="3">
    <source>
        <dbReference type="ARBA" id="ARBA00022692"/>
    </source>
</evidence>
<dbReference type="GO" id="GO:0004672">
    <property type="term" value="F:protein kinase activity"/>
    <property type="evidence" value="ECO:0007669"/>
    <property type="project" value="InterPro"/>
</dbReference>
<organism evidence="11 12">
    <name type="scientific">Ceratodon purpureus</name>
    <name type="common">Fire moss</name>
    <name type="synonym">Dicranum purpureum</name>
    <dbReference type="NCBI Taxonomy" id="3225"/>
    <lineage>
        <taxon>Eukaryota</taxon>
        <taxon>Viridiplantae</taxon>
        <taxon>Streptophyta</taxon>
        <taxon>Embryophyta</taxon>
        <taxon>Bryophyta</taxon>
        <taxon>Bryophytina</taxon>
        <taxon>Bryopsida</taxon>
        <taxon>Dicranidae</taxon>
        <taxon>Pseudoditrichales</taxon>
        <taxon>Ditrichaceae</taxon>
        <taxon>Ceratodon</taxon>
    </lineage>
</organism>
<dbReference type="Gene3D" id="3.30.200.20">
    <property type="entry name" value="Phosphorylase Kinase, domain 1"/>
    <property type="match status" value="1"/>
</dbReference>
<feature type="chain" id="PRO_5035895570" description="Protein kinase domain-containing protein" evidence="9">
    <location>
        <begin position="29"/>
        <end position="917"/>
    </location>
</feature>
<comment type="subcellular location">
    <subcellularLocation>
        <location evidence="1">Membrane</location>
        <topology evidence="1">Single-pass membrane protein</topology>
    </subcellularLocation>
</comment>
<dbReference type="Gene3D" id="2.60.120.430">
    <property type="entry name" value="Galactose-binding lectin"/>
    <property type="match status" value="1"/>
</dbReference>
<evidence type="ECO:0000256" key="4">
    <source>
        <dbReference type="ARBA" id="ARBA00022737"/>
    </source>
</evidence>
<protein>
    <recommendedName>
        <fullName evidence="10">Protein kinase domain-containing protein</fullName>
    </recommendedName>
</protein>
<dbReference type="SUPFAM" id="SSF52058">
    <property type="entry name" value="L domain-like"/>
    <property type="match status" value="1"/>
</dbReference>
<dbReference type="Pfam" id="PF13855">
    <property type="entry name" value="LRR_8"/>
    <property type="match status" value="1"/>
</dbReference>
<dbReference type="PANTHER" id="PTHR45631:SF68">
    <property type="entry name" value="REPEAT FAMILY PROTEIN, PUTATIVE, EXPRESSED-RELATED"/>
    <property type="match status" value="1"/>
</dbReference>
<dbReference type="Gene3D" id="1.10.510.10">
    <property type="entry name" value="Transferase(Phosphotransferase) domain 1"/>
    <property type="match status" value="1"/>
</dbReference>
<feature type="signal peptide" evidence="9">
    <location>
        <begin position="1"/>
        <end position="28"/>
    </location>
</feature>
<keyword evidence="4" id="KW-0677">Repeat</keyword>
<dbReference type="PROSITE" id="PS51450">
    <property type="entry name" value="LRR"/>
    <property type="match status" value="1"/>
</dbReference>
<keyword evidence="2" id="KW-0433">Leucine-rich repeat</keyword>
<evidence type="ECO:0000256" key="8">
    <source>
        <dbReference type="SAM" id="Phobius"/>
    </source>
</evidence>
<accession>A0A8T0GZQ4</accession>
<dbReference type="InterPro" id="IPR024788">
    <property type="entry name" value="Malectin-like_Carb-bd_dom"/>
</dbReference>
<dbReference type="FunFam" id="1.10.510.10:FF:001703">
    <property type="entry name" value="Predicted protein"/>
    <property type="match status" value="1"/>
</dbReference>
<evidence type="ECO:0000313" key="11">
    <source>
        <dbReference type="EMBL" id="KAG0565321.1"/>
    </source>
</evidence>
<dbReference type="FunFam" id="3.80.10.10:FF:000129">
    <property type="entry name" value="Leucine-rich repeat receptor-like kinase"/>
    <property type="match status" value="1"/>
</dbReference>
<dbReference type="PROSITE" id="PS50011">
    <property type="entry name" value="PROTEIN_KINASE_DOM"/>
    <property type="match status" value="1"/>
</dbReference>
<evidence type="ECO:0000259" key="10">
    <source>
        <dbReference type="PROSITE" id="PS50011"/>
    </source>
</evidence>
<gene>
    <name evidence="11" type="ORF">KC19_8G181600</name>
</gene>
<evidence type="ECO:0000256" key="6">
    <source>
        <dbReference type="ARBA" id="ARBA00023136"/>
    </source>
</evidence>
<evidence type="ECO:0000256" key="2">
    <source>
        <dbReference type="ARBA" id="ARBA00022614"/>
    </source>
</evidence>
<keyword evidence="9" id="KW-0732">Signal</keyword>
<evidence type="ECO:0000256" key="5">
    <source>
        <dbReference type="ARBA" id="ARBA00022989"/>
    </source>
</evidence>
<sequence>MEKLCPPSWALGLFVVCVAITNLHQASAAPGPGWLSIDCGATAPYDDDNGIHWVPDTDYVSGGIAVTVKVPFNSSWLSNPPQLKALRYFPDVSRVCYNIPINRSQPYLLRWTTYHGGYDSRSTFLLLFSFETFINDVYTVTDGIFWNEAIFRLPQDNVHFCLYRPPWNPTQDPFLSSLELRPLSSTMYTAAQDDTYILYYQDRFDFGAPDNSCVRYPGDVYDRYWPGASSNFTNVENFAGASSVLDSGLAVDEPPPAVMNTALIGVANTPMELPLDYGVSYTNFTFLMNFFFAEMQTNISKAQPRVFDIIVNDVVMVPNFDVYSTALNVLYKPVEVPNIQSSSPNGTFTVKLSPAPTSTLTPIVNALEVYVIMHKIPGTYSTDASAIEGVKKVFGLESWTGDPCLMSLPYDWLSCNLTGVPSTPPRVTAVKLSNYNLTGTIPEVLRGLTNLTSLHLDNNKLTGSIPDWLVSLPSLRELDLHNNDLSGTLPEYNKNNLDLRIDGNPNLCIPSATNPCPINGKAKKASGVYIIIGVVVGVVLAIAAAVTLYYICSVKRRKKQSLQIISTGSGAKRGSRYTMAQVLAATKNYQTLLGRGGFGPVYYGKLASGQEVAVKVASKGSNQGSKEFINEIDLLTRIHHKNLVSLVGYCDQDDSLMLLYEFMAQGTLQEHLYGKAKTDQDLVLDWNTRLQIGLGAAQGLEYLHVGCNPAIFHRDVKSNNILLDDRLVPKVADFGLSKSTDSNEDVSHVSTQVKGTFGYIDPEYFVSNQLTDKSDVYGLGIVLLELICARPPFVPSLPEEERRIDDWVRPYLESNDVDQIVDPALGGHYNINSVLKVVNLAMKSLEPKGVHRPNMSTVVHELREALQIEIGSDSSSSIPPALHQHRAAPDFTFDSSLVQSSNPTSDVQFSSDNATKE</sequence>
<keyword evidence="6 8" id="KW-0472">Membrane</keyword>
<keyword evidence="5 8" id="KW-1133">Transmembrane helix</keyword>
<dbReference type="SUPFAM" id="SSF56112">
    <property type="entry name" value="Protein kinase-like (PK-like)"/>
    <property type="match status" value="1"/>
</dbReference>
<evidence type="ECO:0000256" key="9">
    <source>
        <dbReference type="SAM" id="SignalP"/>
    </source>
</evidence>
<feature type="domain" description="Protein kinase" evidence="10">
    <location>
        <begin position="587"/>
        <end position="866"/>
    </location>
</feature>
<dbReference type="Pfam" id="PF00069">
    <property type="entry name" value="Pkinase"/>
    <property type="match status" value="1"/>
</dbReference>
<dbReference type="PANTHER" id="PTHR45631">
    <property type="entry name" value="OS07G0107800 PROTEIN-RELATED"/>
    <property type="match status" value="1"/>
</dbReference>
<dbReference type="InterPro" id="IPR000719">
    <property type="entry name" value="Prot_kinase_dom"/>
</dbReference>
<dbReference type="PROSITE" id="PS00108">
    <property type="entry name" value="PROTEIN_KINASE_ST"/>
    <property type="match status" value="1"/>
</dbReference>